<name>A0A1F4VQ57_UNCKA</name>
<feature type="transmembrane region" description="Helical" evidence="1">
    <location>
        <begin position="33"/>
        <end position="55"/>
    </location>
</feature>
<feature type="transmembrane region" description="Helical" evidence="1">
    <location>
        <begin position="105"/>
        <end position="126"/>
    </location>
</feature>
<organism evidence="2 3">
    <name type="scientific">candidate division WWE3 bacterium RIFCSPLOWO2_01_FULL_42_11</name>
    <dbReference type="NCBI Taxonomy" id="1802627"/>
    <lineage>
        <taxon>Bacteria</taxon>
        <taxon>Katanobacteria</taxon>
    </lineage>
</organism>
<gene>
    <name evidence="2" type="ORF">A3A70_02725</name>
</gene>
<comment type="caution">
    <text evidence="2">The sequence shown here is derived from an EMBL/GenBank/DDBJ whole genome shotgun (WGS) entry which is preliminary data.</text>
</comment>
<accession>A0A1F4VQ57</accession>
<reference evidence="2 3" key="1">
    <citation type="journal article" date="2016" name="Nat. Commun.">
        <title>Thousands of microbial genomes shed light on interconnected biogeochemical processes in an aquifer system.</title>
        <authorList>
            <person name="Anantharaman K."/>
            <person name="Brown C.T."/>
            <person name="Hug L.A."/>
            <person name="Sharon I."/>
            <person name="Castelle C.J."/>
            <person name="Probst A.J."/>
            <person name="Thomas B.C."/>
            <person name="Singh A."/>
            <person name="Wilkins M.J."/>
            <person name="Karaoz U."/>
            <person name="Brodie E.L."/>
            <person name="Williams K.H."/>
            <person name="Hubbard S.S."/>
            <person name="Banfield J.F."/>
        </authorList>
    </citation>
    <scope>NUCLEOTIDE SEQUENCE [LARGE SCALE GENOMIC DNA]</scope>
</reference>
<evidence type="ECO:0000313" key="3">
    <source>
        <dbReference type="Proteomes" id="UP000178964"/>
    </source>
</evidence>
<dbReference type="EMBL" id="MEVK01000018">
    <property type="protein sequence ID" value="OGC59331.1"/>
    <property type="molecule type" value="Genomic_DNA"/>
</dbReference>
<evidence type="ECO:0000313" key="2">
    <source>
        <dbReference type="EMBL" id="OGC59331.1"/>
    </source>
</evidence>
<feature type="transmembrane region" description="Helical" evidence="1">
    <location>
        <begin position="7"/>
        <end position="27"/>
    </location>
</feature>
<dbReference type="AlphaFoldDB" id="A0A1F4VQ57"/>
<keyword evidence="1" id="KW-0472">Membrane</keyword>
<protein>
    <submittedName>
        <fullName evidence="2">Uncharacterized protein</fullName>
    </submittedName>
</protein>
<dbReference type="STRING" id="1802627.A3A70_02725"/>
<sequence>MKGFIRRYFYTLLALYLATVLFKGLIFTGTFSLLFVSFGFVILEFIGTPFTRWFLRPFRFVILGAVGMGKWLEDVIYLAFLNLIVTGFQITSWQFQGVSNHGITIAAQNVSSILNLIFGALTILVVRSFGDWISKR</sequence>
<keyword evidence="1" id="KW-0812">Transmembrane</keyword>
<feature type="transmembrane region" description="Helical" evidence="1">
    <location>
        <begin position="75"/>
        <end position="93"/>
    </location>
</feature>
<dbReference type="Proteomes" id="UP000178964">
    <property type="component" value="Unassembled WGS sequence"/>
</dbReference>
<evidence type="ECO:0000256" key="1">
    <source>
        <dbReference type="SAM" id="Phobius"/>
    </source>
</evidence>
<keyword evidence="1" id="KW-1133">Transmembrane helix</keyword>
<proteinExistence type="predicted"/>